<name>A0A453SQV4_AEGTS</name>
<accession>A0A453SQV4</accession>
<dbReference type="Gramene" id="AET7Gv21031900.2">
    <property type="protein sequence ID" value="AET7Gv21031900.2"/>
    <property type="gene ID" value="AET7Gv21031900"/>
</dbReference>
<evidence type="ECO:0000313" key="2">
    <source>
        <dbReference type="EnsemblPlants" id="AET7Gv21031900.2"/>
    </source>
</evidence>
<dbReference type="Proteomes" id="UP000015105">
    <property type="component" value="Chromosome 7D"/>
</dbReference>
<keyword evidence="3" id="KW-1185">Reference proteome</keyword>
<feature type="region of interest" description="Disordered" evidence="1">
    <location>
        <begin position="18"/>
        <end position="67"/>
    </location>
</feature>
<proteinExistence type="predicted"/>
<evidence type="ECO:0000313" key="3">
    <source>
        <dbReference type="Proteomes" id="UP000015105"/>
    </source>
</evidence>
<reference evidence="2" key="3">
    <citation type="journal article" date="2017" name="Nature">
        <title>Genome sequence of the progenitor of the wheat D genome Aegilops tauschii.</title>
        <authorList>
            <person name="Luo M.C."/>
            <person name="Gu Y.Q."/>
            <person name="Puiu D."/>
            <person name="Wang H."/>
            <person name="Twardziok S.O."/>
            <person name="Deal K.R."/>
            <person name="Huo N."/>
            <person name="Zhu T."/>
            <person name="Wang L."/>
            <person name="Wang Y."/>
            <person name="McGuire P.E."/>
            <person name="Liu S."/>
            <person name="Long H."/>
            <person name="Ramasamy R.K."/>
            <person name="Rodriguez J.C."/>
            <person name="Van S.L."/>
            <person name="Yuan L."/>
            <person name="Wang Z."/>
            <person name="Xia Z."/>
            <person name="Xiao L."/>
            <person name="Anderson O.D."/>
            <person name="Ouyang S."/>
            <person name="Liang Y."/>
            <person name="Zimin A.V."/>
            <person name="Pertea G."/>
            <person name="Qi P."/>
            <person name="Bennetzen J.L."/>
            <person name="Dai X."/>
            <person name="Dawson M.W."/>
            <person name="Muller H.G."/>
            <person name="Kugler K."/>
            <person name="Rivarola-Duarte L."/>
            <person name="Spannagl M."/>
            <person name="Mayer K.F.X."/>
            <person name="Lu F.H."/>
            <person name="Bevan M.W."/>
            <person name="Leroy P."/>
            <person name="Li P."/>
            <person name="You F.M."/>
            <person name="Sun Q."/>
            <person name="Liu Z."/>
            <person name="Lyons E."/>
            <person name="Wicker T."/>
            <person name="Salzberg S.L."/>
            <person name="Devos K.M."/>
            <person name="Dvorak J."/>
        </authorList>
    </citation>
    <scope>NUCLEOTIDE SEQUENCE [LARGE SCALE GENOMIC DNA]</scope>
    <source>
        <strain evidence="2">cv. AL8/78</strain>
    </source>
</reference>
<organism evidence="2 3">
    <name type="scientific">Aegilops tauschii subsp. strangulata</name>
    <name type="common">Goatgrass</name>
    <dbReference type="NCBI Taxonomy" id="200361"/>
    <lineage>
        <taxon>Eukaryota</taxon>
        <taxon>Viridiplantae</taxon>
        <taxon>Streptophyta</taxon>
        <taxon>Embryophyta</taxon>
        <taxon>Tracheophyta</taxon>
        <taxon>Spermatophyta</taxon>
        <taxon>Magnoliopsida</taxon>
        <taxon>Liliopsida</taxon>
        <taxon>Poales</taxon>
        <taxon>Poaceae</taxon>
        <taxon>BOP clade</taxon>
        <taxon>Pooideae</taxon>
        <taxon>Triticodae</taxon>
        <taxon>Triticeae</taxon>
        <taxon>Triticinae</taxon>
        <taxon>Aegilops</taxon>
    </lineage>
</organism>
<evidence type="ECO:0000256" key="1">
    <source>
        <dbReference type="SAM" id="MobiDB-lite"/>
    </source>
</evidence>
<sequence length="106" mass="11934">MGCCGRGHKLRPTEALEKAKAQWLQPKPSRPKPPPPARHRAALPLPATAVETEHRQKPEASSPPTGKMVEHLFEDIFTLTRIDPDGKKFDICDSLWLFHLMNSELC</sequence>
<reference evidence="3" key="2">
    <citation type="journal article" date="2017" name="Nat. Plants">
        <title>The Aegilops tauschii genome reveals multiple impacts of transposons.</title>
        <authorList>
            <person name="Zhao G."/>
            <person name="Zou C."/>
            <person name="Li K."/>
            <person name="Wang K."/>
            <person name="Li T."/>
            <person name="Gao L."/>
            <person name="Zhang X."/>
            <person name="Wang H."/>
            <person name="Yang Z."/>
            <person name="Liu X."/>
            <person name="Jiang W."/>
            <person name="Mao L."/>
            <person name="Kong X."/>
            <person name="Jiao Y."/>
            <person name="Jia J."/>
        </authorList>
    </citation>
    <scope>NUCLEOTIDE SEQUENCE [LARGE SCALE GENOMIC DNA]</scope>
    <source>
        <strain evidence="3">cv. AL8/78</strain>
    </source>
</reference>
<reference evidence="2" key="5">
    <citation type="journal article" date="2021" name="G3 (Bethesda)">
        <title>Aegilops tauschii genome assembly Aet v5.0 features greater sequence contiguity and improved annotation.</title>
        <authorList>
            <person name="Wang L."/>
            <person name="Zhu T."/>
            <person name="Rodriguez J.C."/>
            <person name="Deal K.R."/>
            <person name="Dubcovsky J."/>
            <person name="McGuire P.E."/>
            <person name="Lux T."/>
            <person name="Spannagl M."/>
            <person name="Mayer K.F.X."/>
            <person name="Baldrich P."/>
            <person name="Meyers B.C."/>
            <person name="Huo N."/>
            <person name="Gu Y.Q."/>
            <person name="Zhou H."/>
            <person name="Devos K.M."/>
            <person name="Bennetzen J.L."/>
            <person name="Unver T."/>
            <person name="Budak H."/>
            <person name="Gulick P.J."/>
            <person name="Galiba G."/>
            <person name="Kalapos B."/>
            <person name="Nelson D.R."/>
            <person name="Li P."/>
            <person name="You F.M."/>
            <person name="Luo M.C."/>
            <person name="Dvorak J."/>
        </authorList>
    </citation>
    <scope>NUCLEOTIDE SEQUENCE [LARGE SCALE GENOMIC DNA]</scope>
    <source>
        <strain evidence="2">cv. AL8/78</strain>
    </source>
</reference>
<reference evidence="3" key="1">
    <citation type="journal article" date="2014" name="Science">
        <title>Ancient hybridizations among the ancestral genomes of bread wheat.</title>
        <authorList>
            <consortium name="International Wheat Genome Sequencing Consortium,"/>
            <person name="Marcussen T."/>
            <person name="Sandve S.R."/>
            <person name="Heier L."/>
            <person name="Spannagl M."/>
            <person name="Pfeifer M."/>
            <person name="Jakobsen K.S."/>
            <person name="Wulff B.B."/>
            <person name="Steuernagel B."/>
            <person name="Mayer K.F."/>
            <person name="Olsen O.A."/>
        </authorList>
    </citation>
    <scope>NUCLEOTIDE SEQUENCE [LARGE SCALE GENOMIC DNA]</scope>
    <source>
        <strain evidence="3">cv. AL8/78</strain>
    </source>
</reference>
<reference evidence="2" key="4">
    <citation type="submission" date="2019-03" db="UniProtKB">
        <authorList>
            <consortium name="EnsemblPlants"/>
        </authorList>
    </citation>
    <scope>IDENTIFICATION</scope>
</reference>
<dbReference type="EnsemblPlants" id="AET7Gv21031900.2">
    <property type="protein sequence ID" value="AET7Gv21031900.2"/>
    <property type="gene ID" value="AET7Gv21031900"/>
</dbReference>
<dbReference type="AlphaFoldDB" id="A0A453SQV4"/>
<protein>
    <submittedName>
        <fullName evidence="2">Uncharacterized protein</fullName>
    </submittedName>
</protein>